<gene>
    <name evidence="2" type="ORF">BD324DRAFT_622801</name>
</gene>
<accession>A0A1Y1UHX9</accession>
<keyword evidence="3" id="KW-1185">Reference proteome</keyword>
<evidence type="ECO:0008006" key="4">
    <source>
        <dbReference type="Google" id="ProtNLM"/>
    </source>
</evidence>
<feature type="compositionally biased region" description="Polar residues" evidence="1">
    <location>
        <begin position="355"/>
        <end position="367"/>
    </location>
</feature>
<dbReference type="RefSeq" id="XP_021871648.1">
    <property type="nucleotide sequence ID" value="XM_022015514.1"/>
</dbReference>
<sequence length="629" mass="69741">MMTISRPSSRRALSSKSRSMTSLLDLPGDVQSHIASFLDLPDQLSFLSSHPDFLSLARTHLSPLSSSIRRILDDGPPYPNILAKIPTLNLFLPLENGHLFVDVLVRARPRWILERFELGRWPERVWREAFERRFLPSWRRFKGENDTWRAIFLRTLGRLEHRNLGCTHEESWTRFITLNRNGSGSINRMYSRLFDPYDIYDELKHQNNFASQPTQVRVVVHLQDVRILAIGVLLSSPSLFVNPNAHLLLHPPLLRQIPMDLSDIDDVDVQMTVYDAVRSSSPPQIRTRTREADSSDSEQPVLPIPVKSGRARSPVEASGSSPRIRNTLAALIPGRGRRSSNGANGQSSGAINRQVAAQTSTGRSLDNSGGPLNRIRSRETGDQGRRRGWSLSLPRSRNMTVDEQVPSAQSSSSSEMIVEQHITALSASFGHVMTAVPEVQSNPPADAPSRPREISSPPRPQARSSDAPYPILTHPQPNGSHRFYPNHTPPHFLLADGMEFMDSSAPPASDTRARHSECEDDGIGMLWSAGEAHWGDDGSKMAEIDSRTGLRSRWVGPMILVAQLHPCDRSAAHPSGASPYGPLEGQNVDLGPKGMYTSIGFEDLEVVAPWVELKAGGGNSSEARRDFLS</sequence>
<feature type="region of interest" description="Disordered" evidence="1">
    <location>
        <begin position="278"/>
        <end position="414"/>
    </location>
</feature>
<dbReference type="InParanoid" id="A0A1Y1UHX9"/>
<proteinExistence type="predicted"/>
<dbReference type="STRING" id="4999.A0A1Y1UHX9"/>
<evidence type="ECO:0000313" key="2">
    <source>
        <dbReference type="EMBL" id="ORX37661.1"/>
    </source>
</evidence>
<organism evidence="2 3">
    <name type="scientific">Kockovaella imperatae</name>
    <dbReference type="NCBI Taxonomy" id="4999"/>
    <lineage>
        <taxon>Eukaryota</taxon>
        <taxon>Fungi</taxon>
        <taxon>Dikarya</taxon>
        <taxon>Basidiomycota</taxon>
        <taxon>Agaricomycotina</taxon>
        <taxon>Tremellomycetes</taxon>
        <taxon>Tremellales</taxon>
        <taxon>Cuniculitremaceae</taxon>
        <taxon>Kockovaella</taxon>
    </lineage>
</organism>
<feature type="compositionally biased region" description="Low complexity" evidence="1">
    <location>
        <begin position="339"/>
        <end position="350"/>
    </location>
</feature>
<dbReference type="OrthoDB" id="2532648at2759"/>
<dbReference type="EMBL" id="NBSH01000005">
    <property type="protein sequence ID" value="ORX37661.1"/>
    <property type="molecule type" value="Genomic_DNA"/>
</dbReference>
<name>A0A1Y1UHX9_9TREE</name>
<dbReference type="Proteomes" id="UP000193218">
    <property type="component" value="Unassembled WGS sequence"/>
</dbReference>
<reference evidence="2 3" key="1">
    <citation type="submission" date="2017-03" db="EMBL/GenBank/DDBJ databases">
        <title>Widespread Adenine N6-methylation of Active Genes in Fungi.</title>
        <authorList>
            <consortium name="DOE Joint Genome Institute"/>
            <person name="Mondo S.J."/>
            <person name="Dannebaum R.O."/>
            <person name="Kuo R.C."/>
            <person name="Louie K.B."/>
            <person name="Bewick A.J."/>
            <person name="Labutti K."/>
            <person name="Haridas S."/>
            <person name="Kuo A."/>
            <person name="Salamov A."/>
            <person name="Ahrendt S.R."/>
            <person name="Lau R."/>
            <person name="Bowen B.P."/>
            <person name="Lipzen A."/>
            <person name="Sullivan W."/>
            <person name="Andreopoulos W.B."/>
            <person name="Clum A."/>
            <person name="Lindquist E."/>
            <person name="Daum C."/>
            <person name="Northen T.R."/>
            <person name="Ramamoorthy G."/>
            <person name="Schmitz R.J."/>
            <person name="Gryganskyi A."/>
            <person name="Culley D."/>
            <person name="Magnuson J."/>
            <person name="James T.Y."/>
            <person name="O'Malley M.A."/>
            <person name="Stajich J.E."/>
            <person name="Spatafora J.W."/>
            <person name="Visel A."/>
            <person name="Grigoriev I.V."/>
        </authorList>
    </citation>
    <scope>NUCLEOTIDE SEQUENCE [LARGE SCALE GENOMIC DNA]</scope>
    <source>
        <strain evidence="2 3">NRRL Y-17943</strain>
    </source>
</reference>
<feature type="compositionally biased region" description="Polar residues" evidence="1">
    <location>
        <begin position="393"/>
        <end position="409"/>
    </location>
</feature>
<feature type="region of interest" description="Disordered" evidence="1">
    <location>
        <begin position="438"/>
        <end position="469"/>
    </location>
</feature>
<dbReference type="AlphaFoldDB" id="A0A1Y1UHX9"/>
<comment type="caution">
    <text evidence="2">The sequence shown here is derived from an EMBL/GenBank/DDBJ whole genome shotgun (WGS) entry which is preliminary data.</text>
</comment>
<feature type="compositionally biased region" description="Basic and acidic residues" evidence="1">
    <location>
        <begin position="376"/>
        <end position="385"/>
    </location>
</feature>
<evidence type="ECO:0000313" key="3">
    <source>
        <dbReference type="Proteomes" id="UP000193218"/>
    </source>
</evidence>
<dbReference type="GeneID" id="33557323"/>
<protein>
    <recommendedName>
        <fullName evidence="4">F-box domain-containing protein</fullName>
    </recommendedName>
</protein>
<evidence type="ECO:0000256" key="1">
    <source>
        <dbReference type="SAM" id="MobiDB-lite"/>
    </source>
</evidence>